<dbReference type="CDD" id="cd01555">
    <property type="entry name" value="UdpNAET"/>
    <property type="match status" value="1"/>
</dbReference>
<keyword evidence="9 12" id="KW-0961">Cell wall biogenesis/degradation</keyword>
<dbReference type="EMBL" id="VSIX01000032">
    <property type="protein sequence ID" value="TYB31613.1"/>
    <property type="molecule type" value="Genomic_DNA"/>
</dbReference>
<dbReference type="InterPro" id="IPR001986">
    <property type="entry name" value="Enolpyruvate_Tfrase_dom"/>
</dbReference>
<comment type="catalytic activity">
    <reaction evidence="11 12">
        <text>phosphoenolpyruvate + UDP-N-acetyl-alpha-D-glucosamine = UDP-N-acetyl-3-O-(1-carboxyvinyl)-alpha-D-glucosamine + phosphate</text>
        <dbReference type="Rhea" id="RHEA:18681"/>
        <dbReference type="ChEBI" id="CHEBI:43474"/>
        <dbReference type="ChEBI" id="CHEBI:57705"/>
        <dbReference type="ChEBI" id="CHEBI:58702"/>
        <dbReference type="ChEBI" id="CHEBI:68483"/>
        <dbReference type="EC" id="2.5.1.7"/>
    </reaction>
</comment>
<evidence type="ECO:0000256" key="6">
    <source>
        <dbReference type="ARBA" id="ARBA00022960"/>
    </source>
</evidence>
<keyword evidence="7 12" id="KW-0573">Peptidoglycan synthesis</keyword>
<dbReference type="NCBIfam" id="NF006873">
    <property type="entry name" value="PRK09369.1"/>
    <property type="match status" value="1"/>
</dbReference>
<evidence type="ECO:0000256" key="8">
    <source>
        <dbReference type="ARBA" id="ARBA00023306"/>
    </source>
</evidence>
<feature type="binding site" evidence="12">
    <location>
        <begin position="22"/>
        <end position="23"/>
    </location>
    <ligand>
        <name>phosphoenolpyruvate</name>
        <dbReference type="ChEBI" id="CHEBI:58702"/>
    </ligand>
</feature>
<dbReference type="PANTHER" id="PTHR43783">
    <property type="entry name" value="UDP-N-ACETYLGLUCOSAMINE 1-CARBOXYVINYLTRANSFERASE"/>
    <property type="match status" value="1"/>
</dbReference>
<evidence type="ECO:0000256" key="11">
    <source>
        <dbReference type="ARBA" id="ARBA00047527"/>
    </source>
</evidence>
<dbReference type="GO" id="GO:0071555">
    <property type="term" value="P:cell wall organization"/>
    <property type="evidence" value="ECO:0007669"/>
    <property type="project" value="UniProtKB-KW"/>
</dbReference>
<dbReference type="PANTHER" id="PTHR43783:SF1">
    <property type="entry name" value="UDP-N-ACETYLGLUCOSAMINE 1-CARBOXYVINYLTRANSFERASE"/>
    <property type="match status" value="1"/>
</dbReference>
<feature type="active site" description="Proton donor" evidence="12">
    <location>
        <position position="117"/>
    </location>
</feature>
<keyword evidence="8 12" id="KW-0131">Cell cycle</keyword>
<dbReference type="NCBIfam" id="TIGR01072">
    <property type="entry name" value="murA"/>
    <property type="match status" value="1"/>
</dbReference>
<keyword evidence="3 12" id="KW-0963">Cytoplasm</keyword>
<evidence type="ECO:0000259" key="13">
    <source>
        <dbReference type="Pfam" id="PF00275"/>
    </source>
</evidence>
<comment type="subcellular location">
    <subcellularLocation>
        <location evidence="1 12">Cytoplasm</location>
    </subcellularLocation>
</comment>
<dbReference type="SUPFAM" id="SSF55205">
    <property type="entry name" value="EPT/RTPC-like"/>
    <property type="match status" value="1"/>
</dbReference>
<dbReference type="GO" id="GO:0051301">
    <property type="term" value="P:cell division"/>
    <property type="evidence" value="ECO:0007669"/>
    <property type="project" value="UniProtKB-KW"/>
</dbReference>
<gene>
    <name evidence="12 14" type="primary">murA</name>
    <name evidence="14" type="ORF">FXF47_03180</name>
</gene>
<dbReference type="InterPro" id="IPR013792">
    <property type="entry name" value="RNA3'P_cycl/enolpyr_Trfase_a/b"/>
</dbReference>
<evidence type="ECO:0000256" key="12">
    <source>
        <dbReference type="HAMAP-Rule" id="MF_00111"/>
    </source>
</evidence>
<sequence>MAYFEVEGKALLKGKLIPSGNKNEALPVIAATLLTNEDIILENVPAINDVKVLLDIIGSIGAEIEYVDEHKIKINTSGVERYDILNSLGGKIRGSLPLIAALLSKLNKVFFPIPGGDKIGRRRLDTHLLVLKKLGVEYTYDTDTDKLKFFAENGLKGNYILLDEASVTATENAIIGAVLAEGETSIYNAACEPHIQGLCKFLNSIGAKIKGIGTNLLNIKGVDNLGGGRYKIQDDYIEVGSFMGLAAVTGGEITLKDVYRSKTDYISIIGREFKRIGLNFKRKGDDLYIPPNQNMEIQPDFRNKIPKIGDGTWPKFPADLISIMIVSATQSKGSIIIHEKMFESRMFFVDKLISMGARVVLCDPHRVVVNGPSKLYGAEVVSPDIRAGISLLLAAMGAEGKSIIRNIYQIDRGYEKIDKRLNKIGAKIMRKG</sequence>
<dbReference type="InterPro" id="IPR036968">
    <property type="entry name" value="Enolpyruvate_Tfrase_sf"/>
</dbReference>
<keyword evidence="4 12" id="KW-0132">Cell division</keyword>
<dbReference type="EC" id="2.5.1.7" evidence="12"/>
<dbReference type="GO" id="GO:0005737">
    <property type="term" value="C:cytoplasm"/>
    <property type="evidence" value="ECO:0007669"/>
    <property type="project" value="UniProtKB-SubCell"/>
</dbReference>
<evidence type="ECO:0000256" key="5">
    <source>
        <dbReference type="ARBA" id="ARBA00022679"/>
    </source>
</evidence>
<evidence type="ECO:0000313" key="15">
    <source>
        <dbReference type="Proteomes" id="UP000324143"/>
    </source>
</evidence>
<dbReference type="GO" id="GO:0008760">
    <property type="term" value="F:UDP-N-acetylglucosamine 1-carboxyvinyltransferase activity"/>
    <property type="evidence" value="ECO:0007669"/>
    <property type="project" value="UniProtKB-UniRule"/>
</dbReference>
<keyword evidence="5 12" id="KW-0808">Transferase</keyword>
<feature type="binding site" evidence="12">
    <location>
        <position position="319"/>
    </location>
    <ligand>
        <name>UDP-N-acetyl-alpha-D-glucosamine</name>
        <dbReference type="ChEBI" id="CHEBI:57705"/>
    </ligand>
</feature>
<evidence type="ECO:0000256" key="3">
    <source>
        <dbReference type="ARBA" id="ARBA00022490"/>
    </source>
</evidence>
<protein>
    <recommendedName>
        <fullName evidence="12">UDP-N-acetylglucosamine 1-carboxyvinyltransferase</fullName>
        <ecNumber evidence="12">2.5.1.7</ecNumber>
    </recommendedName>
    <alternativeName>
        <fullName evidence="12">Enoylpyruvate transferase</fullName>
    </alternativeName>
    <alternativeName>
        <fullName evidence="12">UDP-N-acetylglucosamine enolpyruvyl transferase</fullName>
        <shortName evidence="12">EPT</shortName>
    </alternativeName>
</protein>
<evidence type="ECO:0000256" key="2">
    <source>
        <dbReference type="ARBA" id="ARBA00004752"/>
    </source>
</evidence>
<keyword evidence="15" id="KW-1185">Reference proteome</keyword>
<organism evidence="14 15">
    <name type="scientific">Candidatus Mcinerneyibacterium aminivorans</name>
    <dbReference type="NCBI Taxonomy" id="2703815"/>
    <lineage>
        <taxon>Bacteria</taxon>
        <taxon>Candidatus Macinerneyibacteriota</taxon>
        <taxon>Candidatus Mcinerneyibacteria</taxon>
        <taxon>Candidatus Mcinerneyibacteriales</taxon>
        <taxon>Candidatus Mcinerneyibacteriaceae</taxon>
        <taxon>Candidatus Mcinerneyibacterium</taxon>
    </lineage>
</organism>
<dbReference type="GO" id="GO:0008360">
    <property type="term" value="P:regulation of cell shape"/>
    <property type="evidence" value="ECO:0007669"/>
    <property type="project" value="UniProtKB-KW"/>
</dbReference>
<comment type="caution">
    <text evidence="12">Lacks conserved residue(s) required for the propagation of feature annotation.</text>
</comment>
<comment type="pathway">
    <text evidence="2 12">Cell wall biogenesis; peptidoglycan biosynthesis.</text>
</comment>
<evidence type="ECO:0000256" key="1">
    <source>
        <dbReference type="ARBA" id="ARBA00004496"/>
    </source>
</evidence>
<feature type="binding site" evidence="12">
    <location>
        <position position="93"/>
    </location>
    <ligand>
        <name>UDP-N-acetyl-alpha-D-glucosamine</name>
        <dbReference type="ChEBI" id="CHEBI:57705"/>
    </ligand>
</feature>
<evidence type="ECO:0000256" key="4">
    <source>
        <dbReference type="ARBA" id="ARBA00022618"/>
    </source>
</evidence>
<evidence type="ECO:0000313" key="14">
    <source>
        <dbReference type="EMBL" id="TYB31613.1"/>
    </source>
</evidence>
<comment type="similarity">
    <text evidence="10 12">Belongs to the EPSP synthase family. MurA subfamily.</text>
</comment>
<dbReference type="AlphaFoldDB" id="A0A5D0MJ24"/>
<feature type="domain" description="Enolpyruvate transferase" evidence="13">
    <location>
        <begin position="7"/>
        <end position="420"/>
    </location>
</feature>
<accession>A0A5D0MJ24</accession>
<dbReference type="Gene3D" id="3.65.10.10">
    <property type="entry name" value="Enolpyruvate transferase domain"/>
    <property type="match status" value="2"/>
</dbReference>
<dbReference type="Proteomes" id="UP000324143">
    <property type="component" value="Unassembled WGS sequence"/>
</dbReference>
<keyword evidence="6 12" id="KW-0133">Cell shape</keyword>
<dbReference type="InterPro" id="IPR005750">
    <property type="entry name" value="UDP_GlcNAc_COvinyl_MurA"/>
</dbReference>
<evidence type="ECO:0000256" key="9">
    <source>
        <dbReference type="ARBA" id="ARBA00023316"/>
    </source>
</evidence>
<evidence type="ECO:0000256" key="10">
    <source>
        <dbReference type="ARBA" id="ARBA00038367"/>
    </source>
</evidence>
<comment type="function">
    <text evidence="12">Cell wall formation. Adds enolpyruvyl to UDP-N-acetylglucosamine.</text>
</comment>
<dbReference type="GO" id="GO:0019277">
    <property type="term" value="P:UDP-N-acetylgalactosamine biosynthetic process"/>
    <property type="evidence" value="ECO:0007669"/>
    <property type="project" value="InterPro"/>
</dbReference>
<dbReference type="HAMAP" id="MF_00111">
    <property type="entry name" value="MurA"/>
    <property type="match status" value="1"/>
</dbReference>
<evidence type="ECO:0000256" key="7">
    <source>
        <dbReference type="ARBA" id="ARBA00022984"/>
    </source>
</evidence>
<dbReference type="GO" id="GO:0009252">
    <property type="term" value="P:peptidoglycan biosynthetic process"/>
    <property type="evidence" value="ECO:0007669"/>
    <property type="project" value="UniProtKB-UniRule"/>
</dbReference>
<reference evidence="14" key="1">
    <citation type="submission" date="2019-08" db="EMBL/GenBank/DDBJ databases">
        <title>Genomic characterization of a novel candidate phylum (ARYD3) from a high temperature, high salinity tertiary oil reservoir in north central Oklahoma, USA.</title>
        <authorList>
            <person name="Youssef N.H."/>
            <person name="Yadav A."/>
            <person name="Elshahed M.S."/>
        </authorList>
    </citation>
    <scope>NUCLEOTIDE SEQUENCE [LARGE SCALE GENOMIC DNA]</scope>
    <source>
        <strain evidence="14">ARYD3</strain>
    </source>
</reference>
<dbReference type="Pfam" id="PF00275">
    <property type="entry name" value="EPSP_synthase"/>
    <property type="match status" value="1"/>
</dbReference>
<dbReference type="InterPro" id="IPR050068">
    <property type="entry name" value="MurA_subfamily"/>
</dbReference>
<dbReference type="UniPathway" id="UPA00219"/>
<comment type="caution">
    <text evidence="14">The sequence shown here is derived from an EMBL/GenBank/DDBJ whole genome shotgun (WGS) entry which is preliminary data.</text>
</comment>
<name>A0A5D0MJ24_9BACT</name>
<proteinExistence type="inferred from homology"/>
<feature type="binding site" evidence="12">
    <location>
        <position position="341"/>
    </location>
    <ligand>
        <name>UDP-N-acetyl-alpha-D-glucosamine</name>
        <dbReference type="ChEBI" id="CHEBI:57705"/>
    </ligand>
</feature>